<protein>
    <recommendedName>
        <fullName evidence="2">NADH:ubiquinone reductase (non-electrogenic)</fullName>
        <ecNumber evidence="2">1.6.5.9</ecNumber>
    </recommendedName>
</protein>
<dbReference type="Pfam" id="PF07992">
    <property type="entry name" value="Pyr_redox_2"/>
    <property type="match status" value="1"/>
</dbReference>
<evidence type="ECO:0000256" key="2">
    <source>
        <dbReference type="ARBA" id="ARBA00012637"/>
    </source>
</evidence>
<feature type="domain" description="FAD/NAD(P)-binding" evidence="8">
    <location>
        <begin position="20"/>
        <end position="339"/>
    </location>
</feature>
<keyword evidence="10" id="KW-1185">Reference proteome</keyword>
<comment type="caution">
    <text evidence="9">The sequence shown here is derived from an EMBL/GenBank/DDBJ whole genome shotgun (WGS) entry which is preliminary data.</text>
</comment>
<comment type="similarity">
    <text evidence="1">Belongs to the NADH dehydrogenase family.</text>
</comment>
<sequence>MNETSTDQRTAGEDSVARTYEVVIVGAGFAGLEAAKRLGRAGVDVLLLDQNNYHQFQPLLYQVATAQIALSTVARPLRSILHRERKHVTIRTARVVAINAAKKTVTTADGVRYRAEILVISSGAEPNFFDTPGAEEHAYPLYSVDDAARLSSALLGALERASANHDHSTNQNFTVAVVGAGPNGVETAGAIAENIRDVVGKYYSHSFASSCAVHLVDMVDTVLPPFSQTSQQYTRNRLEKLGVKVHLGSAVSEVSDTDISLADGTKIDAEIVVWAAGLKASQLLEPAGLTTGRGGRIDVAKDLTAPECQGVYVLGDAANIVDAKDRKLPQLGSVAKQSGRWAAENIRADLTGRPRREFKFVDMGYMAMIGRGQSVAELTPRRYQVQGMPAFLGWLAVHAGLLSGWQQRAAAVVSWARDYLTTSRPHAVIYRPEAYEIARYARTDDSSTV</sequence>
<evidence type="ECO:0000256" key="3">
    <source>
        <dbReference type="ARBA" id="ARBA00022630"/>
    </source>
</evidence>
<dbReference type="AlphaFoldDB" id="A0A0B9A1V5"/>
<dbReference type="RefSeq" id="WP_052239923.1">
    <property type="nucleotide sequence ID" value="NZ_JTJZ01000018.1"/>
</dbReference>
<name>A0A0B9A1V5_BRELN</name>
<gene>
    <name evidence="9" type="ORF">AE0388_1728</name>
</gene>
<evidence type="ECO:0000313" key="9">
    <source>
        <dbReference type="EMBL" id="KHS52745.1"/>
    </source>
</evidence>
<keyword evidence="6" id="KW-0520">NAD</keyword>
<keyword evidence="4" id="KW-0274">FAD</keyword>
<comment type="catalytic activity">
    <reaction evidence="7">
        <text>a quinone + NADH + H(+) = a quinol + NAD(+)</text>
        <dbReference type="Rhea" id="RHEA:46160"/>
        <dbReference type="ChEBI" id="CHEBI:15378"/>
        <dbReference type="ChEBI" id="CHEBI:24646"/>
        <dbReference type="ChEBI" id="CHEBI:57540"/>
        <dbReference type="ChEBI" id="CHEBI:57945"/>
        <dbReference type="ChEBI" id="CHEBI:132124"/>
        <dbReference type="EC" id="1.6.5.9"/>
    </reaction>
</comment>
<dbReference type="EC" id="1.6.5.9" evidence="2"/>
<evidence type="ECO:0000256" key="4">
    <source>
        <dbReference type="ARBA" id="ARBA00022827"/>
    </source>
</evidence>
<evidence type="ECO:0000256" key="6">
    <source>
        <dbReference type="ARBA" id="ARBA00023027"/>
    </source>
</evidence>
<evidence type="ECO:0000313" key="10">
    <source>
        <dbReference type="Proteomes" id="UP000031488"/>
    </source>
</evidence>
<dbReference type="InterPro" id="IPR036188">
    <property type="entry name" value="FAD/NAD-bd_sf"/>
</dbReference>
<accession>A0A0B9A1V5</accession>
<dbReference type="PRINTS" id="PR00411">
    <property type="entry name" value="PNDRDTASEI"/>
</dbReference>
<organism evidence="9 10">
    <name type="scientific">Brevibacterium linens</name>
    <dbReference type="NCBI Taxonomy" id="1703"/>
    <lineage>
        <taxon>Bacteria</taxon>
        <taxon>Bacillati</taxon>
        <taxon>Actinomycetota</taxon>
        <taxon>Actinomycetes</taxon>
        <taxon>Micrococcales</taxon>
        <taxon>Brevibacteriaceae</taxon>
        <taxon>Brevibacterium</taxon>
    </lineage>
</organism>
<dbReference type="PANTHER" id="PTHR43706:SF47">
    <property type="entry name" value="EXTERNAL NADH-UBIQUINONE OXIDOREDUCTASE 1, MITOCHONDRIAL-RELATED"/>
    <property type="match status" value="1"/>
</dbReference>
<evidence type="ECO:0000259" key="8">
    <source>
        <dbReference type="Pfam" id="PF07992"/>
    </source>
</evidence>
<keyword evidence="3" id="KW-0285">Flavoprotein</keyword>
<dbReference type="PRINTS" id="PR00368">
    <property type="entry name" value="FADPNR"/>
</dbReference>
<dbReference type="EMBL" id="JTJZ01000018">
    <property type="protein sequence ID" value="KHS52745.1"/>
    <property type="molecule type" value="Genomic_DNA"/>
</dbReference>
<dbReference type="InterPro" id="IPR023753">
    <property type="entry name" value="FAD/NAD-binding_dom"/>
</dbReference>
<dbReference type="InterPro" id="IPR045024">
    <property type="entry name" value="NDH-2"/>
</dbReference>
<reference evidence="9 10" key="1">
    <citation type="submission" date="2014-11" db="EMBL/GenBank/DDBJ databases">
        <title>Draft Genome Sequence of Brevibacterium linens AE038-8.</title>
        <authorList>
            <person name="Maizel D."/>
            <person name="Utturkar S.M."/>
            <person name="Brown S.D."/>
            <person name="Ferrero M."/>
            <person name="Rosen B.P."/>
        </authorList>
    </citation>
    <scope>NUCLEOTIDE SEQUENCE [LARGE SCALE GENOMIC DNA]</scope>
    <source>
        <strain evidence="9 10">AE038-8</strain>
    </source>
</reference>
<dbReference type="GO" id="GO:0050136">
    <property type="term" value="F:NADH dehydrogenase (quinone) (non-electrogenic) activity"/>
    <property type="evidence" value="ECO:0007669"/>
    <property type="project" value="UniProtKB-EC"/>
</dbReference>
<dbReference type="Proteomes" id="UP000031488">
    <property type="component" value="Unassembled WGS sequence"/>
</dbReference>
<dbReference type="PANTHER" id="PTHR43706">
    <property type="entry name" value="NADH DEHYDROGENASE"/>
    <property type="match status" value="1"/>
</dbReference>
<keyword evidence="9" id="KW-0830">Ubiquinone</keyword>
<dbReference type="Gene3D" id="3.50.50.100">
    <property type="match status" value="1"/>
</dbReference>
<dbReference type="PATRIC" id="fig|1703.6.peg.1610"/>
<proteinExistence type="inferred from homology"/>
<evidence type="ECO:0000256" key="5">
    <source>
        <dbReference type="ARBA" id="ARBA00023002"/>
    </source>
</evidence>
<evidence type="ECO:0000256" key="7">
    <source>
        <dbReference type="ARBA" id="ARBA00047599"/>
    </source>
</evidence>
<keyword evidence="5 9" id="KW-0560">Oxidoreductase</keyword>
<dbReference type="SUPFAM" id="SSF51905">
    <property type="entry name" value="FAD/NAD(P)-binding domain"/>
    <property type="match status" value="1"/>
</dbReference>
<evidence type="ECO:0000256" key="1">
    <source>
        <dbReference type="ARBA" id="ARBA00005272"/>
    </source>
</evidence>